<dbReference type="Proteomes" id="UP000724874">
    <property type="component" value="Unassembled WGS sequence"/>
</dbReference>
<protein>
    <recommendedName>
        <fullName evidence="1">AB hydrolase-1 domain-containing protein</fullName>
    </recommendedName>
</protein>
<dbReference type="SUPFAM" id="SSF53474">
    <property type="entry name" value="alpha/beta-Hydrolases"/>
    <property type="match status" value="1"/>
</dbReference>
<dbReference type="EMBL" id="JADNYJ010000071">
    <property type="protein sequence ID" value="KAF8891609.1"/>
    <property type="molecule type" value="Genomic_DNA"/>
</dbReference>
<sequence length="347" mass="39537">MKSQLFILQGPPRDATTPALKMAAKRYTKGSSAGNTQGLTLLFTHCIGAHKEHWEPIIERLFDLRNTKDEQHRLREAWSFDYQNHGDSAVLNREALKSRPEGVSAYEWSAAMASSLALHDTQLVQLPRMSAISLMSCFPLTRPYHRLMTTKHLRPPYPHSAIVLIEPTIVTRELFNAHFEERMDQMDFAVSATLTRRDNWQSREQALKYFKKRIPWGMWDERVVKLYVKYGLENSPNGEGFTLKCDRKQESVSFPDVEPHFEGAIRLAEICRFVPIHLIWGTRNDLVPDYIQDSLSHPSEGRKVASVTKIEDAGHLVVQEKPDELALAISHILDGINIATSIGLAKL</sequence>
<evidence type="ECO:0000313" key="2">
    <source>
        <dbReference type="EMBL" id="KAF8891609.1"/>
    </source>
</evidence>
<dbReference type="InterPro" id="IPR029058">
    <property type="entry name" value="AB_hydrolase_fold"/>
</dbReference>
<evidence type="ECO:0000313" key="3">
    <source>
        <dbReference type="Proteomes" id="UP000724874"/>
    </source>
</evidence>
<dbReference type="InterPro" id="IPR000073">
    <property type="entry name" value="AB_hydrolase_1"/>
</dbReference>
<feature type="domain" description="AB hydrolase-1" evidence="1">
    <location>
        <begin position="41"/>
        <end position="326"/>
    </location>
</feature>
<comment type="caution">
    <text evidence="2">The sequence shown here is derived from an EMBL/GenBank/DDBJ whole genome shotgun (WGS) entry which is preliminary data.</text>
</comment>
<proteinExistence type="predicted"/>
<dbReference type="AlphaFoldDB" id="A0A9P5TLL4"/>
<keyword evidence="3" id="KW-1185">Reference proteome</keyword>
<organism evidence="2 3">
    <name type="scientific">Gymnopilus junonius</name>
    <name type="common">Spectacular rustgill mushroom</name>
    <name type="synonym">Gymnopilus spectabilis subsp. junonius</name>
    <dbReference type="NCBI Taxonomy" id="109634"/>
    <lineage>
        <taxon>Eukaryota</taxon>
        <taxon>Fungi</taxon>
        <taxon>Dikarya</taxon>
        <taxon>Basidiomycota</taxon>
        <taxon>Agaricomycotina</taxon>
        <taxon>Agaricomycetes</taxon>
        <taxon>Agaricomycetidae</taxon>
        <taxon>Agaricales</taxon>
        <taxon>Agaricineae</taxon>
        <taxon>Hymenogastraceae</taxon>
        <taxon>Gymnopilus</taxon>
    </lineage>
</organism>
<dbReference type="Pfam" id="PF12697">
    <property type="entry name" value="Abhydrolase_6"/>
    <property type="match status" value="1"/>
</dbReference>
<gene>
    <name evidence="2" type="ORF">CPB84DRAFT_1784093</name>
</gene>
<evidence type="ECO:0000259" key="1">
    <source>
        <dbReference type="Pfam" id="PF12697"/>
    </source>
</evidence>
<dbReference type="Gene3D" id="3.40.50.1820">
    <property type="entry name" value="alpha/beta hydrolase"/>
    <property type="match status" value="2"/>
</dbReference>
<dbReference type="OrthoDB" id="94039at2759"/>
<name>A0A9P5TLL4_GYMJU</name>
<accession>A0A9P5TLL4</accession>
<reference evidence="2" key="1">
    <citation type="submission" date="2020-11" db="EMBL/GenBank/DDBJ databases">
        <authorList>
            <consortium name="DOE Joint Genome Institute"/>
            <person name="Ahrendt S."/>
            <person name="Riley R."/>
            <person name="Andreopoulos W."/>
            <person name="LaButti K."/>
            <person name="Pangilinan J."/>
            <person name="Ruiz-duenas F.J."/>
            <person name="Barrasa J.M."/>
            <person name="Sanchez-Garcia M."/>
            <person name="Camarero S."/>
            <person name="Miyauchi S."/>
            <person name="Serrano A."/>
            <person name="Linde D."/>
            <person name="Babiker R."/>
            <person name="Drula E."/>
            <person name="Ayuso-Fernandez I."/>
            <person name="Pacheco R."/>
            <person name="Padilla G."/>
            <person name="Ferreira P."/>
            <person name="Barriuso J."/>
            <person name="Kellner H."/>
            <person name="Castanera R."/>
            <person name="Alfaro M."/>
            <person name="Ramirez L."/>
            <person name="Pisabarro A.G."/>
            <person name="Kuo A."/>
            <person name="Tritt A."/>
            <person name="Lipzen A."/>
            <person name="He G."/>
            <person name="Yan M."/>
            <person name="Ng V."/>
            <person name="Cullen D."/>
            <person name="Martin F."/>
            <person name="Rosso M.-N."/>
            <person name="Henrissat B."/>
            <person name="Hibbett D."/>
            <person name="Martinez A.T."/>
            <person name="Grigoriev I.V."/>
        </authorList>
    </citation>
    <scope>NUCLEOTIDE SEQUENCE</scope>
    <source>
        <strain evidence="2">AH 44721</strain>
    </source>
</reference>